<name>A0A835FWL4_9POAL</name>
<dbReference type="EMBL" id="JACEFO010000268">
    <property type="protein sequence ID" value="KAF8775946.1"/>
    <property type="molecule type" value="Genomic_DNA"/>
</dbReference>
<evidence type="ECO:0000313" key="2">
    <source>
        <dbReference type="EMBL" id="KAF8775946.1"/>
    </source>
</evidence>
<feature type="chain" id="PRO_5032961310" evidence="1">
    <location>
        <begin position="29"/>
        <end position="68"/>
    </location>
</feature>
<protein>
    <submittedName>
        <fullName evidence="2">Uncharacterized protein</fullName>
    </submittedName>
</protein>
<feature type="signal peptide" evidence="1">
    <location>
        <begin position="1"/>
        <end position="28"/>
    </location>
</feature>
<sequence length="68" mass="7014">MATMVSKFVSPLMIAVEVFMLLLPSGSARMLGGEAASGEHSVGLLQRLGSRTSCGSYGQAPCPPPHVP</sequence>
<dbReference type="AlphaFoldDB" id="A0A835FWL4"/>
<gene>
    <name evidence="2" type="ORF">HU200_004081</name>
</gene>
<keyword evidence="1" id="KW-0732">Signal</keyword>
<accession>A0A835FWL4</accession>
<dbReference type="Proteomes" id="UP000636709">
    <property type="component" value="Unassembled WGS sequence"/>
</dbReference>
<keyword evidence="3" id="KW-1185">Reference proteome</keyword>
<comment type="caution">
    <text evidence="2">The sequence shown here is derived from an EMBL/GenBank/DDBJ whole genome shotgun (WGS) entry which is preliminary data.</text>
</comment>
<proteinExistence type="predicted"/>
<evidence type="ECO:0000256" key="1">
    <source>
        <dbReference type="SAM" id="SignalP"/>
    </source>
</evidence>
<reference evidence="2" key="1">
    <citation type="submission" date="2020-07" db="EMBL/GenBank/DDBJ databases">
        <title>Genome sequence and genetic diversity analysis of an under-domesticated orphan crop, white fonio (Digitaria exilis).</title>
        <authorList>
            <person name="Bennetzen J.L."/>
            <person name="Chen S."/>
            <person name="Ma X."/>
            <person name="Wang X."/>
            <person name="Yssel A.E.J."/>
            <person name="Chaluvadi S.R."/>
            <person name="Johnson M."/>
            <person name="Gangashetty P."/>
            <person name="Hamidou F."/>
            <person name="Sanogo M.D."/>
            <person name="Zwaenepoel A."/>
            <person name="Wallace J."/>
            <person name="Van De Peer Y."/>
            <person name="Van Deynze A."/>
        </authorList>
    </citation>
    <scope>NUCLEOTIDE SEQUENCE</scope>
    <source>
        <tissue evidence="2">Leaves</tissue>
    </source>
</reference>
<evidence type="ECO:0000313" key="3">
    <source>
        <dbReference type="Proteomes" id="UP000636709"/>
    </source>
</evidence>
<organism evidence="2 3">
    <name type="scientific">Digitaria exilis</name>
    <dbReference type="NCBI Taxonomy" id="1010633"/>
    <lineage>
        <taxon>Eukaryota</taxon>
        <taxon>Viridiplantae</taxon>
        <taxon>Streptophyta</taxon>
        <taxon>Embryophyta</taxon>
        <taxon>Tracheophyta</taxon>
        <taxon>Spermatophyta</taxon>
        <taxon>Magnoliopsida</taxon>
        <taxon>Liliopsida</taxon>
        <taxon>Poales</taxon>
        <taxon>Poaceae</taxon>
        <taxon>PACMAD clade</taxon>
        <taxon>Panicoideae</taxon>
        <taxon>Panicodae</taxon>
        <taxon>Paniceae</taxon>
        <taxon>Anthephorinae</taxon>
        <taxon>Digitaria</taxon>
    </lineage>
</organism>